<dbReference type="WBParaSite" id="PgR148_g003_t01">
    <property type="protein sequence ID" value="PgR148_g003_t01"/>
    <property type="gene ID" value="PgR148_g003"/>
</dbReference>
<dbReference type="AlphaFoldDB" id="A0A915CEY4"/>
<protein>
    <submittedName>
        <fullName evidence="2">Uncharacterized protein</fullName>
    </submittedName>
</protein>
<proteinExistence type="predicted"/>
<evidence type="ECO:0000313" key="1">
    <source>
        <dbReference type="Proteomes" id="UP000887569"/>
    </source>
</evidence>
<evidence type="ECO:0000313" key="2">
    <source>
        <dbReference type="WBParaSite" id="PgR148_g003_t01"/>
    </source>
</evidence>
<accession>A0A915CEY4</accession>
<name>A0A915CEY4_PARUN</name>
<dbReference type="Proteomes" id="UP000887569">
    <property type="component" value="Unplaced"/>
</dbReference>
<sequence>EMAQTRICVMNKARQRRTKHVNVVKKGISRWPLSRRIPLAICMATNKLGTINETAILIFCSVIIA</sequence>
<keyword evidence="1" id="KW-1185">Reference proteome</keyword>
<organism evidence="1 2">
    <name type="scientific">Parascaris univalens</name>
    <name type="common">Nematode worm</name>
    <dbReference type="NCBI Taxonomy" id="6257"/>
    <lineage>
        <taxon>Eukaryota</taxon>
        <taxon>Metazoa</taxon>
        <taxon>Ecdysozoa</taxon>
        <taxon>Nematoda</taxon>
        <taxon>Chromadorea</taxon>
        <taxon>Rhabditida</taxon>
        <taxon>Spirurina</taxon>
        <taxon>Ascaridomorpha</taxon>
        <taxon>Ascaridoidea</taxon>
        <taxon>Ascarididae</taxon>
        <taxon>Parascaris</taxon>
    </lineage>
</organism>
<reference evidence="2" key="1">
    <citation type="submission" date="2022-11" db="UniProtKB">
        <authorList>
            <consortium name="WormBaseParasite"/>
        </authorList>
    </citation>
    <scope>IDENTIFICATION</scope>
</reference>